<dbReference type="AlphaFoldDB" id="A0A383BDV2"/>
<organism evidence="2">
    <name type="scientific">marine metagenome</name>
    <dbReference type="NCBI Taxonomy" id="408172"/>
    <lineage>
        <taxon>unclassified sequences</taxon>
        <taxon>metagenomes</taxon>
        <taxon>ecological metagenomes</taxon>
    </lineage>
</organism>
<keyword evidence="1" id="KW-0812">Transmembrane</keyword>
<protein>
    <submittedName>
        <fullName evidence="2">Uncharacterized protein</fullName>
    </submittedName>
</protein>
<name>A0A383BDV2_9ZZZZ</name>
<keyword evidence="1" id="KW-1133">Transmembrane helix</keyword>
<keyword evidence="1" id="KW-0472">Membrane</keyword>
<gene>
    <name evidence="2" type="ORF">METZ01_LOCUS470875</name>
</gene>
<reference evidence="2" key="1">
    <citation type="submission" date="2018-05" db="EMBL/GenBank/DDBJ databases">
        <authorList>
            <person name="Lanie J.A."/>
            <person name="Ng W.-L."/>
            <person name="Kazmierczak K.M."/>
            <person name="Andrzejewski T.M."/>
            <person name="Davidsen T.M."/>
            <person name="Wayne K.J."/>
            <person name="Tettelin H."/>
            <person name="Glass J.I."/>
            <person name="Rusch D."/>
            <person name="Podicherti R."/>
            <person name="Tsui H.-C.T."/>
            <person name="Winkler M.E."/>
        </authorList>
    </citation>
    <scope>NUCLEOTIDE SEQUENCE</scope>
</reference>
<feature type="transmembrane region" description="Helical" evidence="1">
    <location>
        <begin position="28"/>
        <end position="48"/>
    </location>
</feature>
<evidence type="ECO:0000256" key="1">
    <source>
        <dbReference type="SAM" id="Phobius"/>
    </source>
</evidence>
<feature type="transmembrane region" description="Helical" evidence="1">
    <location>
        <begin position="60"/>
        <end position="88"/>
    </location>
</feature>
<evidence type="ECO:0000313" key="2">
    <source>
        <dbReference type="EMBL" id="SVE18021.1"/>
    </source>
</evidence>
<accession>A0A383BDV2</accession>
<sequence length="89" mass="9522">MQALSLSFLHSRRLTIEVRQKIHLVPRVAIVVGAVLIGLGICIAILVSRDVDVASIYDEFIVFTFLNAQGVSTVVVHSTPLVLVGLAAA</sequence>
<feature type="non-terminal residue" evidence="2">
    <location>
        <position position="89"/>
    </location>
</feature>
<proteinExistence type="predicted"/>
<dbReference type="EMBL" id="UINC01199540">
    <property type="protein sequence ID" value="SVE18021.1"/>
    <property type="molecule type" value="Genomic_DNA"/>
</dbReference>